<comment type="caution">
    <text evidence="2">The sequence shown here is derived from an EMBL/GenBank/DDBJ whole genome shotgun (WGS) entry which is preliminary data.</text>
</comment>
<dbReference type="EMBL" id="AQGS01000635">
    <property type="protein sequence ID" value="EPS37523.1"/>
    <property type="molecule type" value="Genomic_DNA"/>
</dbReference>
<evidence type="ECO:0000256" key="1">
    <source>
        <dbReference type="SAM" id="MobiDB-lite"/>
    </source>
</evidence>
<dbReference type="Proteomes" id="UP000015100">
    <property type="component" value="Unassembled WGS sequence"/>
</dbReference>
<reference evidence="3" key="2">
    <citation type="submission" date="2013-04" db="EMBL/GenBank/DDBJ databases">
        <title>Genomic mechanisms accounting for the adaptation to parasitism in nematode-trapping fungi.</title>
        <authorList>
            <person name="Ahren D.G."/>
        </authorList>
    </citation>
    <scope>NUCLEOTIDE SEQUENCE [LARGE SCALE GENOMIC DNA]</scope>
    <source>
        <strain evidence="3">CBS 200.50</strain>
    </source>
</reference>
<dbReference type="HOGENOM" id="CLU_1704176_0_0_1"/>
<feature type="compositionally biased region" description="Polar residues" evidence="1">
    <location>
        <begin position="137"/>
        <end position="147"/>
    </location>
</feature>
<evidence type="ECO:0000313" key="3">
    <source>
        <dbReference type="Proteomes" id="UP000015100"/>
    </source>
</evidence>
<reference evidence="2 3" key="1">
    <citation type="journal article" date="2013" name="PLoS Genet.">
        <title>Genomic mechanisms accounting for the adaptation to parasitism in nematode-trapping fungi.</title>
        <authorList>
            <person name="Meerupati T."/>
            <person name="Andersson K.M."/>
            <person name="Friman E."/>
            <person name="Kumar D."/>
            <person name="Tunlid A."/>
            <person name="Ahren D."/>
        </authorList>
    </citation>
    <scope>NUCLEOTIDE SEQUENCE [LARGE SCALE GENOMIC DNA]</scope>
    <source>
        <strain evidence="2 3">CBS 200.50</strain>
    </source>
</reference>
<protein>
    <submittedName>
        <fullName evidence="2">Uncharacterized protein</fullName>
    </submittedName>
</protein>
<feature type="region of interest" description="Disordered" evidence="1">
    <location>
        <begin position="1"/>
        <end position="38"/>
    </location>
</feature>
<proteinExistence type="predicted"/>
<gene>
    <name evidence="2" type="ORF">H072_8816</name>
</gene>
<accession>S8BE40</accession>
<keyword evidence="3" id="KW-1185">Reference proteome</keyword>
<sequence>MATSSGKIPRPPARTSASQMEDIIFGEEEDPTKASKKSRYQKMRLTSLKKWARKAVKDVIIKERGDDGSFWDDLPVELQQRTIEYLMQHEEFAPYFERMEDRWLPKYLVYSYMRTYHYHHRQSKGAHGMGIEEGDRSSVNAQSGPTESNKRDNQ</sequence>
<feature type="region of interest" description="Disordered" evidence="1">
    <location>
        <begin position="126"/>
        <end position="154"/>
    </location>
</feature>
<dbReference type="AlphaFoldDB" id="S8BE40"/>
<name>S8BE40_DACHA</name>
<organism evidence="2 3">
    <name type="scientific">Dactylellina haptotyla (strain CBS 200.50)</name>
    <name type="common">Nematode-trapping fungus</name>
    <name type="synonym">Monacrosporium haptotylum</name>
    <dbReference type="NCBI Taxonomy" id="1284197"/>
    <lineage>
        <taxon>Eukaryota</taxon>
        <taxon>Fungi</taxon>
        <taxon>Dikarya</taxon>
        <taxon>Ascomycota</taxon>
        <taxon>Pezizomycotina</taxon>
        <taxon>Orbiliomycetes</taxon>
        <taxon>Orbiliales</taxon>
        <taxon>Orbiliaceae</taxon>
        <taxon>Dactylellina</taxon>
    </lineage>
</organism>
<evidence type="ECO:0000313" key="2">
    <source>
        <dbReference type="EMBL" id="EPS37523.1"/>
    </source>
</evidence>